<dbReference type="GO" id="GO:0046429">
    <property type="term" value="F:4-hydroxy-3-methylbut-2-en-1-yl diphosphate synthase activity (ferredoxin)"/>
    <property type="evidence" value="ECO:0007669"/>
    <property type="project" value="UniProtKB-UniRule"/>
</dbReference>
<dbReference type="Proteomes" id="UP000214689">
    <property type="component" value="Chromosome"/>
</dbReference>
<evidence type="ECO:0000256" key="3">
    <source>
        <dbReference type="ARBA" id="ARBA00023002"/>
    </source>
</evidence>
<evidence type="ECO:0000313" key="11">
    <source>
        <dbReference type="Proteomes" id="UP000214689"/>
    </source>
</evidence>
<feature type="domain" description="IspG TIM-barrel" evidence="8">
    <location>
        <begin position="2"/>
        <end position="241"/>
    </location>
</feature>
<dbReference type="InterPro" id="IPR016425">
    <property type="entry name" value="IspG_bac"/>
</dbReference>
<dbReference type="InterPro" id="IPR058578">
    <property type="entry name" value="IspG_TIM"/>
</dbReference>
<evidence type="ECO:0000256" key="1">
    <source>
        <dbReference type="ARBA" id="ARBA00022485"/>
    </source>
</evidence>
<dbReference type="InterPro" id="IPR011005">
    <property type="entry name" value="Dihydropteroate_synth-like_sf"/>
</dbReference>
<name>A0A223AT27_9FIRM</name>
<evidence type="ECO:0000256" key="5">
    <source>
        <dbReference type="ARBA" id="ARBA00023014"/>
    </source>
</evidence>
<dbReference type="GO" id="GO:0019288">
    <property type="term" value="P:isopentenyl diphosphate biosynthetic process, methylerythritol 4-phosphate pathway"/>
    <property type="evidence" value="ECO:0007669"/>
    <property type="project" value="UniProtKB-UniRule"/>
</dbReference>
<comment type="cofactor">
    <cofactor evidence="7">
        <name>[4Fe-4S] cluster</name>
        <dbReference type="ChEBI" id="CHEBI:49883"/>
    </cofactor>
    <text evidence="7">Binds 1 [4Fe-4S] cluster.</text>
</comment>
<comment type="pathway">
    <text evidence="7">Isoprenoid biosynthesis; isopentenyl diphosphate biosynthesis via DXP pathway; isopentenyl diphosphate from 1-deoxy-D-xylulose 5-phosphate: step 5/6.</text>
</comment>
<evidence type="ECO:0000256" key="6">
    <source>
        <dbReference type="ARBA" id="ARBA00023229"/>
    </source>
</evidence>
<dbReference type="Pfam" id="PF26540">
    <property type="entry name" value="GcpE_C"/>
    <property type="match status" value="1"/>
</dbReference>
<keyword evidence="11" id="KW-1185">Reference proteome</keyword>
<reference evidence="11" key="1">
    <citation type="submission" date="2016-05" db="EMBL/GenBank/DDBJ databases">
        <authorList>
            <person name="Holder M.E."/>
            <person name="Ajami N.J."/>
            <person name="Petrosino J.F."/>
        </authorList>
    </citation>
    <scope>NUCLEOTIDE SEQUENCE [LARGE SCALE GENOMIC DNA]</scope>
    <source>
        <strain evidence="11">ATCC 700696</strain>
    </source>
</reference>
<keyword evidence="1 7" id="KW-0004">4Fe-4S</keyword>
<organism evidence="10 11">
    <name type="scientific">Mogibacterium pumilum</name>
    <dbReference type="NCBI Taxonomy" id="86332"/>
    <lineage>
        <taxon>Bacteria</taxon>
        <taxon>Bacillati</taxon>
        <taxon>Bacillota</taxon>
        <taxon>Clostridia</taxon>
        <taxon>Peptostreptococcales</taxon>
        <taxon>Anaerovoracaceae</taxon>
        <taxon>Mogibacterium</taxon>
    </lineage>
</organism>
<keyword evidence="4 7" id="KW-0408">Iron</keyword>
<dbReference type="EMBL" id="CP016199">
    <property type="protein sequence ID" value="ASS38114.1"/>
    <property type="molecule type" value="Genomic_DNA"/>
</dbReference>
<dbReference type="SUPFAM" id="SSF51717">
    <property type="entry name" value="Dihydropteroate synthetase-like"/>
    <property type="match status" value="1"/>
</dbReference>
<evidence type="ECO:0000313" key="10">
    <source>
        <dbReference type="EMBL" id="ASS38114.1"/>
    </source>
</evidence>
<gene>
    <name evidence="7" type="primary">ispG</name>
    <name evidence="10" type="ORF">AXF17_06630</name>
</gene>
<evidence type="ECO:0000256" key="4">
    <source>
        <dbReference type="ARBA" id="ARBA00023004"/>
    </source>
</evidence>
<evidence type="ECO:0000259" key="9">
    <source>
        <dbReference type="Pfam" id="PF26540"/>
    </source>
</evidence>
<dbReference type="EC" id="1.17.7.3" evidence="7"/>
<dbReference type="InterPro" id="IPR004588">
    <property type="entry name" value="IspG_bac-typ"/>
</dbReference>
<feature type="domain" description="IspG C-terminal" evidence="9">
    <location>
        <begin position="256"/>
        <end position="351"/>
    </location>
</feature>
<comment type="catalytic activity">
    <reaction evidence="7">
        <text>(2E)-4-hydroxy-3-methylbut-2-enyl diphosphate + oxidized [flavodoxin] + H2O + 2 H(+) = 2-C-methyl-D-erythritol 2,4-cyclic diphosphate + reduced [flavodoxin]</text>
        <dbReference type="Rhea" id="RHEA:43604"/>
        <dbReference type="Rhea" id="RHEA-COMP:10622"/>
        <dbReference type="Rhea" id="RHEA-COMP:10623"/>
        <dbReference type="ChEBI" id="CHEBI:15377"/>
        <dbReference type="ChEBI" id="CHEBI:15378"/>
        <dbReference type="ChEBI" id="CHEBI:57618"/>
        <dbReference type="ChEBI" id="CHEBI:58210"/>
        <dbReference type="ChEBI" id="CHEBI:58483"/>
        <dbReference type="ChEBI" id="CHEBI:128753"/>
        <dbReference type="EC" id="1.17.7.3"/>
    </reaction>
</comment>
<feature type="binding site" evidence="7">
    <location>
        <position position="303"/>
    </location>
    <ligand>
        <name>[4Fe-4S] cluster</name>
        <dbReference type="ChEBI" id="CHEBI:49883"/>
    </ligand>
</feature>
<evidence type="ECO:0000256" key="7">
    <source>
        <dbReference type="HAMAP-Rule" id="MF_00159"/>
    </source>
</evidence>
<evidence type="ECO:0000256" key="2">
    <source>
        <dbReference type="ARBA" id="ARBA00022723"/>
    </source>
</evidence>
<dbReference type="InterPro" id="IPR045854">
    <property type="entry name" value="NO2/SO3_Rdtase_4Fe4S_sf"/>
</dbReference>
<proteinExistence type="inferred from homology"/>
<protein>
    <recommendedName>
        <fullName evidence="7">4-hydroxy-3-methylbut-2-en-1-yl diphosphate synthase (flavodoxin)</fullName>
        <ecNumber evidence="7">1.17.7.3</ecNumber>
    </recommendedName>
    <alternativeName>
        <fullName evidence="7">1-hydroxy-2-methyl-2-(E)-butenyl 4-diphosphate synthase</fullName>
    </alternativeName>
</protein>
<keyword evidence="3 7" id="KW-0560">Oxidoreductase</keyword>
<evidence type="ECO:0000259" key="8">
    <source>
        <dbReference type="Pfam" id="PF04551"/>
    </source>
</evidence>
<comment type="similarity">
    <text evidence="7">Belongs to the IspG family.</text>
</comment>
<dbReference type="GO" id="GO:0141197">
    <property type="term" value="F:4-hydroxy-3-methylbut-2-enyl-diphosphate synthase activity (flavodoxin)"/>
    <property type="evidence" value="ECO:0007669"/>
    <property type="project" value="UniProtKB-EC"/>
</dbReference>
<feature type="binding site" evidence="7">
    <location>
        <position position="310"/>
    </location>
    <ligand>
        <name>[4Fe-4S] cluster</name>
        <dbReference type="ChEBI" id="CHEBI:49883"/>
    </ligand>
</feature>
<feature type="binding site" evidence="7">
    <location>
        <position position="260"/>
    </location>
    <ligand>
        <name>[4Fe-4S] cluster</name>
        <dbReference type="ChEBI" id="CHEBI:49883"/>
    </ligand>
</feature>
<dbReference type="GO" id="GO:0051539">
    <property type="term" value="F:4 iron, 4 sulfur cluster binding"/>
    <property type="evidence" value="ECO:0007669"/>
    <property type="project" value="UniProtKB-UniRule"/>
</dbReference>
<dbReference type="RefSeq" id="WP_094234351.1">
    <property type="nucleotide sequence ID" value="NZ_CP016199.1"/>
</dbReference>
<dbReference type="PIRSF" id="PIRSF004640">
    <property type="entry name" value="IspG"/>
    <property type="match status" value="1"/>
</dbReference>
<dbReference type="InterPro" id="IPR058579">
    <property type="entry name" value="IspG_C"/>
</dbReference>
<keyword evidence="2 7" id="KW-0479">Metal-binding</keyword>
<keyword evidence="6 7" id="KW-0414">Isoprene biosynthesis</keyword>
<dbReference type="GO" id="GO:0016114">
    <property type="term" value="P:terpenoid biosynthetic process"/>
    <property type="evidence" value="ECO:0007669"/>
    <property type="project" value="InterPro"/>
</dbReference>
<sequence length="364" mass="38675">MTKQVRCGRIIIGGGAPVSIQSMTNVDTRDSEKLLAQINALEAAGCDIVRVAIPDEAAAKSFAKVRQETEMALVADIHFNYKLALAAIEAGADKIRINPGNIGSDDRVAKVVDAAGNKGIPIRVGVNSGSLDKKLLEKHGGVTAAALAESAIGTLGKIERMGFDDLVLSIKSSNVKINYDAHMLVKEMTEHPLHIGITESGTPENGRLKSAIGIGSLLLAGVGDTLRVSLTDDPVNEVIFGRRILESVGLREKSIEIVSCPTCGRTEVNLIEMANEAEERLREIGDRRDLLNLKPLKIAVMGCVVNGPGESKEADYGIAGGNKEGLVFAHGEIIAKVSEDELIPTLIDIVSKDTTKKNCIDGEL</sequence>
<dbReference type="GO" id="GO:0005506">
    <property type="term" value="F:iron ion binding"/>
    <property type="evidence" value="ECO:0007669"/>
    <property type="project" value="InterPro"/>
</dbReference>
<dbReference type="Gene3D" id="3.30.413.10">
    <property type="entry name" value="Sulfite Reductase Hemoprotein, domain 1"/>
    <property type="match status" value="1"/>
</dbReference>
<dbReference type="NCBIfam" id="TIGR00612">
    <property type="entry name" value="ispG_gcpE"/>
    <property type="match status" value="1"/>
</dbReference>
<dbReference type="PANTHER" id="PTHR30454">
    <property type="entry name" value="4-HYDROXY-3-METHYLBUT-2-EN-1-YL DIPHOSPHATE SYNTHASE"/>
    <property type="match status" value="1"/>
</dbReference>
<dbReference type="OrthoDB" id="9803214at2"/>
<comment type="function">
    <text evidence="7">Converts 2C-methyl-D-erythritol 2,4-cyclodiphosphate (ME-2,4cPP) into 1-hydroxy-2-methyl-2-(E)-butenyl 4-diphosphate.</text>
</comment>
<keyword evidence="5 7" id="KW-0411">Iron-sulfur</keyword>
<accession>A0A223AT27</accession>
<feature type="binding site" evidence="7">
    <location>
        <position position="263"/>
    </location>
    <ligand>
        <name>[4Fe-4S] cluster</name>
        <dbReference type="ChEBI" id="CHEBI:49883"/>
    </ligand>
</feature>
<dbReference type="AlphaFoldDB" id="A0A223AT27"/>
<dbReference type="UniPathway" id="UPA00056">
    <property type="reaction ID" value="UER00096"/>
</dbReference>
<dbReference type="SUPFAM" id="SSF56014">
    <property type="entry name" value="Nitrite and sulphite reductase 4Fe-4S domain-like"/>
    <property type="match status" value="1"/>
</dbReference>
<dbReference type="PANTHER" id="PTHR30454:SF0">
    <property type="entry name" value="4-HYDROXY-3-METHYLBUT-2-EN-1-YL DIPHOSPHATE SYNTHASE (FERREDOXIN), CHLOROPLASTIC"/>
    <property type="match status" value="1"/>
</dbReference>
<dbReference type="Pfam" id="PF04551">
    <property type="entry name" value="GcpE"/>
    <property type="match status" value="1"/>
</dbReference>
<dbReference type="HAMAP" id="MF_00159">
    <property type="entry name" value="IspG"/>
    <property type="match status" value="1"/>
</dbReference>
<dbReference type="Gene3D" id="3.20.20.20">
    <property type="entry name" value="Dihydropteroate synthase-like"/>
    <property type="match status" value="1"/>
</dbReference>
<dbReference type="NCBIfam" id="NF001540">
    <property type="entry name" value="PRK00366.1"/>
    <property type="match status" value="1"/>
</dbReference>